<dbReference type="EMBL" id="JAEUXJ010000002">
    <property type="protein sequence ID" value="MBL6454729.1"/>
    <property type="molecule type" value="Genomic_DNA"/>
</dbReference>
<evidence type="ECO:0000259" key="2">
    <source>
        <dbReference type="Pfam" id="PF13006"/>
    </source>
</evidence>
<comment type="caution">
    <text evidence="3">The sequence shown here is derived from an EMBL/GenBank/DDBJ whole genome shotgun (WGS) entry which is preliminary data.</text>
</comment>
<feature type="domain" description="Transposase IS4 N-terminal" evidence="2">
    <location>
        <begin position="1"/>
        <end position="60"/>
    </location>
</feature>
<gene>
    <name evidence="3" type="ORF">JMJ55_05300</name>
</gene>
<keyword evidence="4" id="KW-1185">Reference proteome</keyword>
<evidence type="ECO:0000313" key="4">
    <source>
        <dbReference type="Proteomes" id="UP000606490"/>
    </source>
</evidence>
<organism evidence="3 4">
    <name type="scientific">Belnapia mucosa</name>
    <dbReference type="NCBI Taxonomy" id="2804532"/>
    <lineage>
        <taxon>Bacteria</taxon>
        <taxon>Pseudomonadati</taxon>
        <taxon>Pseudomonadota</taxon>
        <taxon>Alphaproteobacteria</taxon>
        <taxon>Acetobacterales</taxon>
        <taxon>Roseomonadaceae</taxon>
        <taxon>Belnapia</taxon>
    </lineage>
</organism>
<dbReference type="InterPro" id="IPR024473">
    <property type="entry name" value="Transposases_IS4_N"/>
</dbReference>
<dbReference type="Proteomes" id="UP000606490">
    <property type="component" value="Unassembled WGS sequence"/>
</dbReference>
<feature type="compositionally biased region" description="Low complexity" evidence="1">
    <location>
        <begin position="98"/>
        <end position="108"/>
    </location>
</feature>
<reference evidence="3 4" key="1">
    <citation type="submission" date="2021-01" db="EMBL/GenBank/DDBJ databases">
        <title>Belnapia mucosa sp. nov. and Belnapia arida sp. nov., isolated from the Tabernas Desert (Almeria, Spain).</title>
        <authorList>
            <person name="Molina-Menor E."/>
            <person name="Vidal-Verdu A."/>
            <person name="Calonge A."/>
            <person name="Satari L."/>
            <person name="Pereto Magraner J."/>
            <person name="Porcar Miralles M."/>
        </authorList>
    </citation>
    <scope>NUCLEOTIDE SEQUENCE [LARGE SCALE GENOMIC DNA]</scope>
    <source>
        <strain evidence="3 4">T6</strain>
    </source>
</reference>
<name>A0ABS1V234_9PROT</name>
<feature type="region of interest" description="Disordered" evidence="1">
    <location>
        <begin position="98"/>
        <end position="118"/>
    </location>
</feature>
<accession>A0ABS1V234</accession>
<proteinExistence type="predicted"/>
<sequence>MVYHAIAMALYMGLSTREVLRCLLEGLRWLWGAKAVRVAGMSGMSQAHSRLEEVPLQRLHEGLVQPMATRAKYRGWRLVSLDGTCLAPAWTWPRREQPAAAAPAGAAGRLLPDHGLPE</sequence>
<evidence type="ECO:0000313" key="3">
    <source>
        <dbReference type="EMBL" id="MBL6454729.1"/>
    </source>
</evidence>
<dbReference type="Pfam" id="PF13006">
    <property type="entry name" value="Nterm_IS4"/>
    <property type="match status" value="1"/>
</dbReference>
<evidence type="ECO:0000256" key="1">
    <source>
        <dbReference type="SAM" id="MobiDB-lite"/>
    </source>
</evidence>
<protein>
    <submittedName>
        <fullName evidence="3">Transposase domain-containing protein</fullName>
    </submittedName>
</protein>